<reference evidence="1" key="1">
    <citation type="submission" date="2018-05" db="EMBL/GenBank/DDBJ databases">
        <authorList>
            <person name="Lanie J.A."/>
            <person name="Ng W.-L."/>
            <person name="Kazmierczak K.M."/>
            <person name="Andrzejewski T.M."/>
            <person name="Davidsen T.M."/>
            <person name="Wayne K.J."/>
            <person name="Tettelin H."/>
            <person name="Glass J.I."/>
            <person name="Rusch D."/>
            <person name="Podicherti R."/>
            <person name="Tsui H.-C.T."/>
            <person name="Winkler M.E."/>
        </authorList>
    </citation>
    <scope>NUCLEOTIDE SEQUENCE</scope>
</reference>
<proteinExistence type="predicted"/>
<dbReference type="AlphaFoldDB" id="A0A381VQE0"/>
<dbReference type="EMBL" id="UINC01009358">
    <property type="protein sequence ID" value="SVA41978.1"/>
    <property type="molecule type" value="Genomic_DNA"/>
</dbReference>
<organism evidence="1">
    <name type="scientific">marine metagenome</name>
    <dbReference type="NCBI Taxonomy" id="408172"/>
    <lineage>
        <taxon>unclassified sequences</taxon>
        <taxon>metagenomes</taxon>
        <taxon>ecological metagenomes</taxon>
    </lineage>
</organism>
<accession>A0A381VQE0</accession>
<gene>
    <name evidence="1" type="ORF">METZ01_LOCUS94832</name>
</gene>
<evidence type="ECO:0000313" key="1">
    <source>
        <dbReference type="EMBL" id="SVA41978.1"/>
    </source>
</evidence>
<name>A0A381VQE0_9ZZZZ</name>
<protein>
    <recommendedName>
        <fullName evidence="2">DUF4384 domain-containing protein</fullName>
    </recommendedName>
</protein>
<sequence length="213" mass="23425">MKHLKIGFIVLLLAIVPNAQAGEVSFRYGFIGKQGTGDETLVVIEAGATLHSGDPLKLNFEHSKGTWFYICYRSTLDEYALLYSAKGRKSKKSEVAFGTLGWLALDQNVGEENFILIASEKRLKKLEKFLASYKKAKGKSRKRFFKRIHALIEKLHGGESAGKGAVLAQRLEKPVIGGVAFRGSQSDGISAKSLTHEAVGDDVALTMFVIQHR</sequence>
<evidence type="ECO:0008006" key="2">
    <source>
        <dbReference type="Google" id="ProtNLM"/>
    </source>
</evidence>